<evidence type="ECO:0000313" key="3">
    <source>
        <dbReference type="Proteomes" id="UP001286313"/>
    </source>
</evidence>
<dbReference type="InterPro" id="IPR052748">
    <property type="entry name" value="ISR_Activator"/>
</dbReference>
<protein>
    <submittedName>
        <fullName evidence="2">Uncharacterized protein</fullName>
    </submittedName>
</protein>
<dbReference type="Proteomes" id="UP001286313">
    <property type="component" value="Unassembled WGS sequence"/>
</dbReference>
<dbReference type="SMART" id="SM00671">
    <property type="entry name" value="SEL1"/>
    <property type="match status" value="2"/>
</dbReference>
<dbReference type="Gene3D" id="1.25.40.10">
    <property type="entry name" value="Tetratricopeptide repeat domain"/>
    <property type="match status" value="1"/>
</dbReference>
<proteinExistence type="predicted"/>
<evidence type="ECO:0000313" key="2">
    <source>
        <dbReference type="EMBL" id="KAK3851473.1"/>
    </source>
</evidence>
<dbReference type="SUPFAM" id="SSF81901">
    <property type="entry name" value="HCP-like"/>
    <property type="match status" value="1"/>
</dbReference>
<comment type="caution">
    <text evidence="2">The sequence shown here is derived from an EMBL/GenBank/DDBJ whole genome shotgun (WGS) entry which is preliminary data.</text>
</comment>
<keyword evidence="3" id="KW-1185">Reference proteome</keyword>
<dbReference type="EMBL" id="JAWQEG010007883">
    <property type="protein sequence ID" value="KAK3851473.1"/>
    <property type="molecule type" value="Genomic_DNA"/>
</dbReference>
<name>A0AAE1EHD1_PETCI</name>
<dbReference type="Pfam" id="PF08238">
    <property type="entry name" value="Sel1"/>
    <property type="match status" value="3"/>
</dbReference>
<sequence>MWRIIKTIGRGLRSVKPSQCSPQDCKDDINNKECGRLQCLMSCTVRDYYSTYDQRNTGTLLPISFGAIVSKNVPRGLENCCDCKRVSVASYHTSSSRDEQPVSGNKGKNYYSKPPWLWQSLLDHCPQKKLSDERSENDHEDSKDWHNKCHQEHFLHTHSVLQGLGWGSAVAFTWSLYRDFEDLRKYPLEWKGQKHGDCTCWSGKTETCADTSSPKYDIYFKNFECNNEESFTDHLKECSKNWVGRPIYIRSVQSQCHKCQEQYPKNLDRYAHNYPFMHLWNIGSYGVKLKRAVDYKTWVNRKDSDLSVSEYALDIEKAEDEIVADSNTELSLRIRTLESEIGETENEIVVSNSAEVLLQKSKLEIENISEFTAEEDNLSLHDGACSQRLQTDSGCVSDSSKTCIPPASATTREYSKDDHVLTQHSQKETQTNQTSCNFSQYKLHEESAALSGVTKSEVWIEDCSESGDEEDSKETGNPQEHDQGINKFSDSLLEVLTAGTENLRSLEAKFRGVLESEVGVSLVETDPGRAVSWFRAGTLLGDPAATFNLALCYHTGQGITQDLTMARELYEAASLAGHGWGSYNLAVMLSCGEGGTMDHQKAHHLLRLAAQRGVQQAQQALPLFNYNRQTQTQHSVDELKYTQSEPALAVSPSVNWLSSYSTSDLSSIDESDICSVSDLSTQVSKVAESKSQFYL</sequence>
<feature type="region of interest" description="Disordered" evidence="1">
    <location>
        <begin position="462"/>
        <end position="485"/>
    </location>
</feature>
<dbReference type="InterPro" id="IPR006597">
    <property type="entry name" value="Sel1-like"/>
</dbReference>
<dbReference type="AlphaFoldDB" id="A0AAE1EHD1"/>
<feature type="compositionally biased region" description="Acidic residues" evidence="1">
    <location>
        <begin position="462"/>
        <end position="472"/>
    </location>
</feature>
<accession>A0AAE1EHD1</accession>
<organism evidence="2 3">
    <name type="scientific">Petrolisthes cinctipes</name>
    <name type="common">Flat porcelain crab</name>
    <dbReference type="NCBI Taxonomy" id="88211"/>
    <lineage>
        <taxon>Eukaryota</taxon>
        <taxon>Metazoa</taxon>
        <taxon>Ecdysozoa</taxon>
        <taxon>Arthropoda</taxon>
        <taxon>Crustacea</taxon>
        <taxon>Multicrustacea</taxon>
        <taxon>Malacostraca</taxon>
        <taxon>Eumalacostraca</taxon>
        <taxon>Eucarida</taxon>
        <taxon>Decapoda</taxon>
        <taxon>Pleocyemata</taxon>
        <taxon>Anomura</taxon>
        <taxon>Galatheoidea</taxon>
        <taxon>Porcellanidae</taxon>
        <taxon>Petrolisthes</taxon>
    </lineage>
</organism>
<dbReference type="InterPro" id="IPR011990">
    <property type="entry name" value="TPR-like_helical_dom_sf"/>
</dbReference>
<evidence type="ECO:0000256" key="1">
    <source>
        <dbReference type="SAM" id="MobiDB-lite"/>
    </source>
</evidence>
<gene>
    <name evidence="2" type="ORF">Pcinc_041882</name>
</gene>
<dbReference type="PANTHER" id="PTHR45011">
    <property type="entry name" value="DAP3-BINDING CELL DEATH ENHANCER 1"/>
    <property type="match status" value="1"/>
</dbReference>
<dbReference type="PANTHER" id="PTHR45011:SF1">
    <property type="entry name" value="DAP3-BINDING CELL DEATH ENHANCER 1"/>
    <property type="match status" value="1"/>
</dbReference>
<reference evidence="2" key="1">
    <citation type="submission" date="2023-10" db="EMBL/GenBank/DDBJ databases">
        <title>Genome assemblies of two species of porcelain crab, Petrolisthes cinctipes and Petrolisthes manimaculis (Anomura: Porcellanidae).</title>
        <authorList>
            <person name="Angst P."/>
        </authorList>
    </citation>
    <scope>NUCLEOTIDE SEQUENCE</scope>
    <source>
        <strain evidence="2">PB745_01</strain>
        <tissue evidence="2">Gill</tissue>
    </source>
</reference>